<feature type="compositionally biased region" description="Basic and acidic residues" evidence="1">
    <location>
        <begin position="152"/>
        <end position="161"/>
    </location>
</feature>
<sequence>MRSPYTLDDPPPRQPPAAVVEVTAWALAADIWYGHQPDSLLGTECAECHSSWPCPSWEVADSILADVCPPGTTPRRAADPGAAGGLRRSDAAGAAGGSRRAADSGAASVVRRAGAPRATGDAGAAGRVVRSAAPPLRPAGAAAGIDPATHAAEPDPGREVTELPAQGTGRHAVAADRPSFAQRAAGLVPATRAGAPTRGRRRRADPADAAEVPIERSAERLVGHRARATQELPVLGNLPRALRAAGDAGRH</sequence>
<keyword evidence="3" id="KW-1185">Reference proteome</keyword>
<evidence type="ECO:0000256" key="1">
    <source>
        <dbReference type="SAM" id="MobiDB-lite"/>
    </source>
</evidence>
<organism evidence="2 3">
    <name type="scientific">Actinocatenispora thailandica</name>
    <dbReference type="NCBI Taxonomy" id="227318"/>
    <lineage>
        <taxon>Bacteria</taxon>
        <taxon>Bacillati</taxon>
        <taxon>Actinomycetota</taxon>
        <taxon>Actinomycetes</taxon>
        <taxon>Micromonosporales</taxon>
        <taxon>Micromonosporaceae</taxon>
        <taxon>Actinocatenispora</taxon>
    </lineage>
</organism>
<dbReference type="RefSeq" id="WP_203964983.1">
    <property type="nucleotide sequence ID" value="NZ_AP023355.1"/>
</dbReference>
<name>A0A7R7I1H3_9ACTN</name>
<dbReference type="KEGG" id="atl:Athai_65560"/>
<accession>A0A7R7I1H3</accession>
<feature type="region of interest" description="Disordered" evidence="1">
    <location>
        <begin position="74"/>
        <end position="216"/>
    </location>
</feature>
<dbReference type="Proteomes" id="UP000611640">
    <property type="component" value="Chromosome"/>
</dbReference>
<gene>
    <name evidence="2" type="ORF">Athai_65560</name>
</gene>
<reference evidence="2 3" key="1">
    <citation type="submission" date="2020-08" db="EMBL/GenBank/DDBJ databases">
        <title>Whole genome shotgun sequence of Actinocatenispora thailandica NBRC 105041.</title>
        <authorList>
            <person name="Komaki H."/>
            <person name="Tamura T."/>
        </authorList>
    </citation>
    <scope>NUCLEOTIDE SEQUENCE [LARGE SCALE GENOMIC DNA]</scope>
    <source>
        <strain evidence="2 3">NBRC 105041</strain>
    </source>
</reference>
<protein>
    <submittedName>
        <fullName evidence="2">Uncharacterized protein</fullName>
    </submittedName>
</protein>
<evidence type="ECO:0000313" key="3">
    <source>
        <dbReference type="Proteomes" id="UP000611640"/>
    </source>
</evidence>
<dbReference type="EMBL" id="AP023355">
    <property type="protein sequence ID" value="BCJ39053.1"/>
    <property type="molecule type" value="Genomic_DNA"/>
</dbReference>
<evidence type="ECO:0000313" key="2">
    <source>
        <dbReference type="EMBL" id="BCJ39053.1"/>
    </source>
</evidence>
<proteinExistence type="predicted"/>
<feature type="compositionally biased region" description="Low complexity" evidence="1">
    <location>
        <begin position="91"/>
        <end position="144"/>
    </location>
</feature>
<dbReference type="AlphaFoldDB" id="A0A7R7I1H3"/>